<name>A0A7W5ZK82_9BACT</name>
<reference evidence="3 4" key="1">
    <citation type="submission" date="2020-08" db="EMBL/GenBank/DDBJ databases">
        <title>Genomic Encyclopedia of Type Strains, Phase IV (KMG-IV): sequencing the most valuable type-strain genomes for metagenomic binning, comparative biology and taxonomic classification.</title>
        <authorList>
            <person name="Goeker M."/>
        </authorList>
    </citation>
    <scope>NUCLEOTIDE SEQUENCE [LARGE SCALE GENOMIC DNA]</scope>
    <source>
        <strain evidence="3 4">DSM 17976</strain>
    </source>
</reference>
<comment type="caution">
    <text evidence="3">The sequence shown here is derived from an EMBL/GenBank/DDBJ whole genome shotgun (WGS) entry which is preliminary data.</text>
</comment>
<evidence type="ECO:0000313" key="4">
    <source>
        <dbReference type="Proteomes" id="UP000541352"/>
    </source>
</evidence>
<proteinExistence type="predicted"/>
<dbReference type="PANTHER" id="PTHR43265">
    <property type="entry name" value="ESTERASE ESTD"/>
    <property type="match status" value="1"/>
</dbReference>
<dbReference type="PROSITE" id="PS00708">
    <property type="entry name" value="PRO_ENDOPEP_SER"/>
    <property type="match status" value="1"/>
</dbReference>
<dbReference type="InterPro" id="IPR022742">
    <property type="entry name" value="Hydrolase_4"/>
</dbReference>
<dbReference type="Pfam" id="PF12146">
    <property type="entry name" value="Hydrolase_4"/>
    <property type="match status" value="1"/>
</dbReference>
<sequence length="455" mass="50486">MKKWIKVLLCLGIGHTSFSQTWYEGTISTLKFGLKITTTSQTAQVFIPEQGMFEQPLKNTVFQGDSLRGELKSVNVLLSGKIDSLSFEGQWKQNGFPTPLRLKRVAELSFFKRPQMPKAPFPYRDEKVKFTNNEGSITFGGTLTLPEGKGPFKTVVLISGSGQQDRDESLFGHKAFWVIADHLTRQGIAVLRVDDRGVGETTGSIGTSADYAQDVLNAIRYLKTRKEVNPKKIGLIGHSEGGVIAPLAAVQSKDVAFIVSLAGLGMSGKELLLRQSDDILKQMGSNETYRNQVRSLNEVIYSTVARLPLEGDIKDSLQATFDQWVKTQPESVLGQLGYRTEQGRKGFLKQIEAMNSSWYRYFIKYDPQPVLSKITIPVLALNGSKDVQVASQPNLEGFKSGLTAAGNKQFETVELPGLNHLFQKCTKCTSAEYGLLEETFSVEALELVTNWVKKR</sequence>
<keyword evidence="1" id="KW-0378">Hydrolase</keyword>
<dbReference type="InterPro" id="IPR029058">
    <property type="entry name" value="AB_hydrolase_fold"/>
</dbReference>
<dbReference type="RefSeq" id="WP_183972110.1">
    <property type="nucleotide sequence ID" value="NZ_JACIBY010000002.1"/>
</dbReference>
<dbReference type="Proteomes" id="UP000541352">
    <property type="component" value="Unassembled WGS sequence"/>
</dbReference>
<dbReference type="GO" id="GO:0006508">
    <property type="term" value="P:proteolysis"/>
    <property type="evidence" value="ECO:0007669"/>
    <property type="project" value="InterPro"/>
</dbReference>
<keyword evidence="4" id="KW-1185">Reference proteome</keyword>
<dbReference type="EMBL" id="JACIBY010000002">
    <property type="protein sequence ID" value="MBB3837387.1"/>
    <property type="molecule type" value="Genomic_DNA"/>
</dbReference>
<gene>
    <name evidence="3" type="ORF">FHS57_001381</name>
</gene>
<evidence type="ECO:0000256" key="1">
    <source>
        <dbReference type="ARBA" id="ARBA00022801"/>
    </source>
</evidence>
<dbReference type="PANTHER" id="PTHR43265:SF1">
    <property type="entry name" value="ESTERASE ESTD"/>
    <property type="match status" value="1"/>
</dbReference>
<dbReference type="Gene3D" id="3.40.50.1820">
    <property type="entry name" value="alpha/beta hydrolase"/>
    <property type="match status" value="1"/>
</dbReference>
<organism evidence="3 4">
    <name type="scientific">Runella defluvii</name>
    <dbReference type="NCBI Taxonomy" id="370973"/>
    <lineage>
        <taxon>Bacteria</taxon>
        <taxon>Pseudomonadati</taxon>
        <taxon>Bacteroidota</taxon>
        <taxon>Cytophagia</taxon>
        <taxon>Cytophagales</taxon>
        <taxon>Spirosomataceae</taxon>
        <taxon>Runella</taxon>
    </lineage>
</organism>
<evidence type="ECO:0000259" key="2">
    <source>
        <dbReference type="Pfam" id="PF12146"/>
    </source>
</evidence>
<feature type="domain" description="Serine aminopeptidase S33" evidence="2">
    <location>
        <begin position="179"/>
        <end position="262"/>
    </location>
</feature>
<dbReference type="GO" id="GO:0004252">
    <property type="term" value="F:serine-type endopeptidase activity"/>
    <property type="evidence" value="ECO:0007669"/>
    <property type="project" value="InterPro"/>
</dbReference>
<dbReference type="GO" id="GO:0052689">
    <property type="term" value="F:carboxylic ester hydrolase activity"/>
    <property type="evidence" value="ECO:0007669"/>
    <property type="project" value="TreeGrafter"/>
</dbReference>
<protein>
    <recommendedName>
        <fullName evidence="2">Serine aminopeptidase S33 domain-containing protein</fullName>
    </recommendedName>
</protein>
<evidence type="ECO:0000313" key="3">
    <source>
        <dbReference type="EMBL" id="MBB3837387.1"/>
    </source>
</evidence>
<dbReference type="InterPro" id="IPR002471">
    <property type="entry name" value="Pept_S9_AS"/>
</dbReference>
<dbReference type="AlphaFoldDB" id="A0A7W5ZK82"/>
<dbReference type="InterPro" id="IPR053145">
    <property type="entry name" value="AB_hydrolase_Est10"/>
</dbReference>
<dbReference type="SUPFAM" id="SSF53474">
    <property type="entry name" value="alpha/beta-Hydrolases"/>
    <property type="match status" value="1"/>
</dbReference>
<accession>A0A7W5ZK82</accession>